<comment type="caution">
    <text evidence="1">The sequence shown here is derived from an EMBL/GenBank/DDBJ whole genome shotgun (WGS) entry which is preliminary data.</text>
</comment>
<evidence type="ECO:0008006" key="3">
    <source>
        <dbReference type="Google" id="ProtNLM"/>
    </source>
</evidence>
<accession>A0ABX2S7K1</accession>
<sequence>MAGTPSARARRDARLRPVLRKLWEDNFSVHGADKL</sequence>
<protein>
    <recommendedName>
        <fullName evidence="3">Transposase</fullName>
    </recommendedName>
</protein>
<evidence type="ECO:0000313" key="2">
    <source>
        <dbReference type="Proteomes" id="UP000533017"/>
    </source>
</evidence>
<proteinExistence type="predicted"/>
<keyword evidence="2" id="KW-1185">Reference proteome</keyword>
<gene>
    <name evidence="1" type="ORF">FHR37_002955</name>
</gene>
<evidence type="ECO:0000313" key="1">
    <source>
        <dbReference type="EMBL" id="NYH84104.1"/>
    </source>
</evidence>
<reference evidence="1 2" key="1">
    <citation type="submission" date="2020-07" db="EMBL/GenBank/DDBJ databases">
        <title>Sequencing the genomes of 1000 actinobacteria strains.</title>
        <authorList>
            <person name="Klenk H.-P."/>
        </authorList>
    </citation>
    <scope>NUCLEOTIDE SEQUENCE [LARGE SCALE GENOMIC DNA]</scope>
    <source>
        <strain evidence="1 2">DSM 45117</strain>
    </source>
</reference>
<dbReference type="EMBL" id="JACBZA010000001">
    <property type="protein sequence ID" value="NYH84104.1"/>
    <property type="molecule type" value="Genomic_DNA"/>
</dbReference>
<dbReference type="Proteomes" id="UP000533017">
    <property type="component" value="Unassembled WGS sequence"/>
</dbReference>
<organism evidence="1 2">
    <name type="scientific">Actinopolymorpha cephalotaxi</name>
    <dbReference type="NCBI Taxonomy" id="504797"/>
    <lineage>
        <taxon>Bacteria</taxon>
        <taxon>Bacillati</taxon>
        <taxon>Actinomycetota</taxon>
        <taxon>Actinomycetes</taxon>
        <taxon>Propionibacteriales</taxon>
        <taxon>Actinopolymorphaceae</taxon>
        <taxon>Actinopolymorpha</taxon>
    </lineage>
</organism>
<name>A0ABX2S7K1_9ACTN</name>